<evidence type="ECO:0000313" key="4">
    <source>
        <dbReference type="Proteomes" id="UP000034846"/>
    </source>
</evidence>
<organism evidence="3 4">
    <name type="scientific">Candidatus Uhrbacteria bacterium GW2011_GWD2_52_7</name>
    <dbReference type="NCBI Taxonomy" id="1618989"/>
    <lineage>
        <taxon>Bacteria</taxon>
        <taxon>Candidatus Uhriibacteriota</taxon>
    </lineage>
</organism>
<dbReference type="InterPro" id="IPR013229">
    <property type="entry name" value="PEGA"/>
</dbReference>
<accession>A0A0G1XGG7</accession>
<dbReference type="InterPro" id="IPR015943">
    <property type="entry name" value="WD40/YVTN_repeat-like_dom_sf"/>
</dbReference>
<evidence type="ECO:0000313" key="3">
    <source>
        <dbReference type="EMBL" id="KKW30041.1"/>
    </source>
</evidence>
<dbReference type="SUPFAM" id="SSF49452">
    <property type="entry name" value="Starch-binding domain-like"/>
    <property type="match status" value="1"/>
</dbReference>
<feature type="domain" description="PEGA" evidence="2">
    <location>
        <begin position="44"/>
        <end position="109"/>
    </location>
</feature>
<dbReference type="Pfam" id="PF08308">
    <property type="entry name" value="PEGA"/>
    <property type="match status" value="1"/>
</dbReference>
<dbReference type="InterPro" id="IPR013784">
    <property type="entry name" value="Carb-bd-like_fold"/>
</dbReference>
<keyword evidence="1" id="KW-0812">Transmembrane</keyword>
<name>A0A0G1XGG7_9BACT</name>
<keyword evidence="1" id="KW-0472">Membrane</keyword>
<gene>
    <name evidence="3" type="ORF">UY72_C0025G0017</name>
</gene>
<dbReference type="Proteomes" id="UP000034846">
    <property type="component" value="Unassembled WGS sequence"/>
</dbReference>
<keyword evidence="1" id="KW-1133">Transmembrane helix</keyword>
<dbReference type="AlphaFoldDB" id="A0A0G1XGG7"/>
<dbReference type="GO" id="GO:0030246">
    <property type="term" value="F:carbohydrate binding"/>
    <property type="evidence" value="ECO:0007669"/>
    <property type="project" value="InterPro"/>
</dbReference>
<evidence type="ECO:0000259" key="2">
    <source>
        <dbReference type="Pfam" id="PF08308"/>
    </source>
</evidence>
<protein>
    <recommendedName>
        <fullName evidence="2">PEGA domain-containing protein</fullName>
    </recommendedName>
</protein>
<feature type="transmembrane region" description="Helical" evidence="1">
    <location>
        <begin position="9"/>
        <end position="29"/>
    </location>
</feature>
<reference evidence="3 4" key="1">
    <citation type="journal article" date="2015" name="Nature">
        <title>rRNA introns, odd ribosomes, and small enigmatic genomes across a large radiation of phyla.</title>
        <authorList>
            <person name="Brown C.T."/>
            <person name="Hug L.A."/>
            <person name="Thomas B.C."/>
            <person name="Sharon I."/>
            <person name="Castelle C.J."/>
            <person name="Singh A."/>
            <person name="Wilkins M.J."/>
            <person name="Williams K.H."/>
            <person name="Banfield J.F."/>
        </authorList>
    </citation>
    <scope>NUCLEOTIDE SEQUENCE [LARGE SCALE GENOMIC DNA]</scope>
</reference>
<proteinExistence type="predicted"/>
<dbReference type="Gene3D" id="2.130.10.10">
    <property type="entry name" value="YVTN repeat-like/Quinoprotein amine dehydrogenase"/>
    <property type="match status" value="1"/>
</dbReference>
<dbReference type="Gene3D" id="2.60.40.1120">
    <property type="entry name" value="Carboxypeptidase-like, regulatory domain"/>
    <property type="match status" value="1"/>
</dbReference>
<sequence length="396" mass="43838">MHQRIRQVLFWLFAIVFVTTAPIIVLYTAGYRYNSVSGRLQRTGVIAVSTTPRGASILLNGTPVEQRTPYVIQRLMPGTYTVTLERKNYHSWTQTIAVDSGRTTYINSTMLADAEPELLLEEQFSAAAVSPDGRTVAMFVNNADVMAEIWLYDIASRSERQLAELLMSDVIPTTITWSSAGDSVILANEDGPIAAWYEQDGTALATDALDNASNLLPEYTFIDNGSNVELRTNNEANVLVALLPFGEYTVMYRTDTAAVFHDNRSHAYIFTFATNGVSAIEMPVDLLAWSDENNLFLASDQYEVDMVNPFTGERTLVTRQGTPITDVEWHPSGQVILAATHSEIVAIDRIAYTSRVSTPLAQNVDVSTMWTDQSGKNLYFLGSQGTISGIYQLKLN</sequence>
<comment type="caution">
    <text evidence="3">The sequence shown here is derived from an EMBL/GenBank/DDBJ whole genome shotgun (WGS) entry which is preliminary data.</text>
</comment>
<dbReference type="SUPFAM" id="SSF82171">
    <property type="entry name" value="DPP6 N-terminal domain-like"/>
    <property type="match status" value="1"/>
</dbReference>
<evidence type="ECO:0000256" key="1">
    <source>
        <dbReference type="SAM" id="Phobius"/>
    </source>
</evidence>
<dbReference type="EMBL" id="LCRD01000025">
    <property type="protein sequence ID" value="KKW30041.1"/>
    <property type="molecule type" value="Genomic_DNA"/>
</dbReference>